<proteinExistence type="predicted"/>
<sequence>MGGETLQVKRSLLWERALKNYHQDLAGDKEFVKILKTSSLEELLADIPILRPVNSSERPLPCTMDRLEPTFKLLNDFLEILRKSCGAESAQTALVWGSIRMIVTLASTTDKILQEVFDMIEELALTIPHLESCKITVSMTTDMETALLSLYQEFICFYARTIRFFRNFRQPFMMRSSWPTLQGDFQRTIQRVKRLSNNIEREIELSRMRLDNQKYHVVLDFMARFKSQFPKNGDQVSHHLPFVECSHFYGRDDILCQIDEALFVQPSARSLRSFALYGMGGVGKTQIALKYANASREKFDNIFWISAQNSITIGQSFRNISKVLGLIELDTELDDHATILKVKDWLSSAKTSWLLIYDNLNDLSLIKHAWPAGYGGSVLVTSRDSSAALYPASSGCQVHAFDTDNGTAALLHLLGLDSESTSYQAEAKLITSELGGLPLALSQIGGFIAQRQMSLKSFLGFYDRNSTTVDAERPESMDCSQTLASVWEMALSGLSRNAKVLIMILSFLDLNGINETDLRNGTVLANDAAVRFMMDEIDFLDAQRDLLQRSLIDKSSESGVISMHRVVQRVVIRRMSDEERDKTFLLAIAIVSANFPDTYSADIGHQIASWNDCKKNLTHIESIVSKGTEFKIFEGENQPFAELLLRCSWYLYETENYSLARSYVDIALQKFVDKDSLAYASAVDLGGLIDVDICHPSAALEAFEKAYALRTSILPSDDLFLAASQVNLGLALTEIGEFEKALGYLQQSIDIRLMHNSDRIGNSYSNLASLLLRMGKPDDAEAILKSCPSLKDFSDETFLQTGNPRFSGDMVLLSRIRNAQGLHDEALKFACKALDFRRECSKERLKVCDSLYQVSVLRHKIGELELAQQLLQECIMISEALPHAEGLGHLARASYKISQVLADLGKPEESTFYLEKAIDIRGEFMKLDGDYVVVNGGASDFERLVPWMLW</sequence>
<dbReference type="PANTHER" id="PTHR35205:SF1">
    <property type="entry name" value="ZU5 DOMAIN-CONTAINING PROTEIN"/>
    <property type="match status" value="1"/>
</dbReference>
<feature type="repeat" description="TPR" evidence="1">
    <location>
        <begin position="722"/>
        <end position="755"/>
    </location>
</feature>
<dbReference type="InterPro" id="IPR011990">
    <property type="entry name" value="TPR-like_helical_dom_sf"/>
</dbReference>
<dbReference type="InterPro" id="IPR056125">
    <property type="entry name" value="DUF7708"/>
</dbReference>
<dbReference type="InterPro" id="IPR056681">
    <property type="entry name" value="DUF7779"/>
</dbReference>
<dbReference type="GO" id="GO:0043531">
    <property type="term" value="F:ADP binding"/>
    <property type="evidence" value="ECO:0007669"/>
    <property type="project" value="InterPro"/>
</dbReference>
<organism evidence="5 6">
    <name type="scientific">Penicillium roqueforti (strain FM164)</name>
    <dbReference type="NCBI Taxonomy" id="1365484"/>
    <lineage>
        <taxon>Eukaryota</taxon>
        <taxon>Fungi</taxon>
        <taxon>Dikarya</taxon>
        <taxon>Ascomycota</taxon>
        <taxon>Pezizomycotina</taxon>
        <taxon>Eurotiomycetes</taxon>
        <taxon>Eurotiomycetidae</taxon>
        <taxon>Eurotiales</taxon>
        <taxon>Aspergillaceae</taxon>
        <taxon>Penicillium</taxon>
    </lineage>
</organism>
<dbReference type="OrthoDB" id="6161812at2759"/>
<gene>
    <name evidence="5" type="ORF">PROQFM164_S06g000189</name>
</gene>
<dbReference type="Pfam" id="PF13424">
    <property type="entry name" value="TPR_12"/>
    <property type="match status" value="1"/>
</dbReference>
<evidence type="ECO:0000313" key="5">
    <source>
        <dbReference type="EMBL" id="CDM37228.1"/>
    </source>
</evidence>
<dbReference type="STRING" id="1365484.W6QK88"/>
<dbReference type="PROSITE" id="PS50005">
    <property type="entry name" value="TPR"/>
    <property type="match status" value="1"/>
</dbReference>
<dbReference type="InterPro" id="IPR002182">
    <property type="entry name" value="NB-ARC"/>
</dbReference>
<accession>W6QK88</accession>
<evidence type="ECO:0000256" key="1">
    <source>
        <dbReference type="PROSITE-ProRule" id="PRU00339"/>
    </source>
</evidence>
<dbReference type="Gene3D" id="1.25.40.10">
    <property type="entry name" value="Tetratricopeptide repeat domain"/>
    <property type="match status" value="2"/>
</dbReference>
<feature type="domain" description="NB-ARC" evidence="2">
    <location>
        <begin position="273"/>
        <end position="401"/>
    </location>
</feature>
<dbReference type="PRINTS" id="PR00364">
    <property type="entry name" value="DISEASERSIST"/>
</dbReference>
<dbReference type="SUPFAM" id="SSF48452">
    <property type="entry name" value="TPR-like"/>
    <property type="match status" value="2"/>
</dbReference>
<protein>
    <submittedName>
        <fullName evidence="5">Disease resistance protein</fullName>
    </submittedName>
</protein>
<feature type="domain" description="DUF7779" evidence="4">
    <location>
        <begin position="490"/>
        <end position="579"/>
    </location>
</feature>
<dbReference type="PANTHER" id="PTHR35205">
    <property type="entry name" value="NB-ARC AND TPR DOMAIN PROTEIN"/>
    <property type="match status" value="1"/>
</dbReference>
<dbReference type="Pfam" id="PF00931">
    <property type="entry name" value="NB-ARC"/>
    <property type="match status" value="1"/>
</dbReference>
<dbReference type="Proteomes" id="UP000030686">
    <property type="component" value="Unassembled WGS sequence"/>
</dbReference>
<keyword evidence="6" id="KW-1185">Reference proteome</keyword>
<dbReference type="InterPro" id="IPR019734">
    <property type="entry name" value="TPR_rpt"/>
</dbReference>
<dbReference type="SMART" id="SM00028">
    <property type="entry name" value="TPR"/>
    <property type="match status" value="4"/>
</dbReference>
<dbReference type="Pfam" id="PF24809">
    <property type="entry name" value="DUF7708"/>
    <property type="match status" value="1"/>
</dbReference>
<dbReference type="AlphaFoldDB" id="W6QK88"/>
<dbReference type="EMBL" id="HG792020">
    <property type="protein sequence ID" value="CDM37228.1"/>
    <property type="molecule type" value="Genomic_DNA"/>
</dbReference>
<evidence type="ECO:0000259" key="3">
    <source>
        <dbReference type="Pfam" id="PF24809"/>
    </source>
</evidence>
<dbReference type="OMA" id="CSWYLYE"/>
<evidence type="ECO:0000259" key="4">
    <source>
        <dbReference type="Pfam" id="PF25000"/>
    </source>
</evidence>
<dbReference type="Pfam" id="PF13181">
    <property type="entry name" value="TPR_8"/>
    <property type="match status" value="1"/>
</dbReference>
<keyword evidence="1" id="KW-0802">TPR repeat</keyword>
<reference evidence="5" key="1">
    <citation type="journal article" date="2014" name="Nat. Commun.">
        <title>Multiple recent horizontal transfers of a large genomic region in cheese making fungi.</title>
        <authorList>
            <person name="Cheeseman K."/>
            <person name="Ropars J."/>
            <person name="Renault P."/>
            <person name="Dupont J."/>
            <person name="Gouzy J."/>
            <person name="Branca A."/>
            <person name="Abraham A.L."/>
            <person name="Ceppi M."/>
            <person name="Conseiller E."/>
            <person name="Debuchy R."/>
            <person name="Malagnac F."/>
            <person name="Goarin A."/>
            <person name="Silar P."/>
            <person name="Lacoste S."/>
            <person name="Sallet E."/>
            <person name="Bensimon A."/>
            <person name="Giraud T."/>
            <person name="Brygoo Y."/>
        </authorList>
    </citation>
    <scope>NUCLEOTIDE SEQUENCE [LARGE SCALE GENOMIC DNA]</scope>
    <source>
        <strain evidence="5">FM164</strain>
    </source>
</reference>
<name>W6QK88_PENRF</name>
<dbReference type="Gene3D" id="3.40.50.300">
    <property type="entry name" value="P-loop containing nucleotide triphosphate hydrolases"/>
    <property type="match status" value="1"/>
</dbReference>
<dbReference type="Pfam" id="PF25000">
    <property type="entry name" value="DUF7779"/>
    <property type="match status" value="1"/>
</dbReference>
<feature type="domain" description="DUF7708" evidence="3">
    <location>
        <begin position="92"/>
        <end position="204"/>
    </location>
</feature>
<dbReference type="InterPro" id="IPR027417">
    <property type="entry name" value="P-loop_NTPase"/>
</dbReference>
<evidence type="ECO:0000259" key="2">
    <source>
        <dbReference type="Pfam" id="PF00931"/>
    </source>
</evidence>
<evidence type="ECO:0000313" key="6">
    <source>
        <dbReference type="Proteomes" id="UP000030686"/>
    </source>
</evidence>
<dbReference type="SUPFAM" id="SSF52540">
    <property type="entry name" value="P-loop containing nucleoside triphosphate hydrolases"/>
    <property type="match status" value="1"/>
</dbReference>